<evidence type="ECO:0000313" key="8">
    <source>
        <dbReference type="Proteomes" id="UP001630303"/>
    </source>
</evidence>
<dbReference type="SUPFAM" id="SSF46689">
    <property type="entry name" value="Homeodomain-like"/>
    <property type="match status" value="1"/>
</dbReference>
<dbReference type="InterPro" id="IPR009057">
    <property type="entry name" value="Homeodomain-like_sf"/>
</dbReference>
<keyword evidence="2" id="KW-0805">Transcription regulation</keyword>
<evidence type="ECO:0000256" key="3">
    <source>
        <dbReference type="ARBA" id="ARBA00023125"/>
    </source>
</evidence>
<evidence type="ECO:0000256" key="5">
    <source>
        <dbReference type="PROSITE-ProRule" id="PRU00335"/>
    </source>
</evidence>
<dbReference type="RefSeq" id="WP_239277074.1">
    <property type="nucleotide sequence ID" value="NZ_JAROCE010000001.1"/>
</dbReference>
<dbReference type="InterPro" id="IPR039538">
    <property type="entry name" value="BetI_C"/>
</dbReference>
<sequence length="203" mass="21318">MTSRSSAAPAGPHGGREAIAEAVLEVLVNGGADALTVRKIATAAGVSVGAVQHHFPTRASLITAAMHTVTMHFRTRLRAALTGAATAEERVRVFCDELAALGDEGRRDAVVWAAFASRAATDPEVRLLHQREWARTEEGLRTLLTEAYPRADISADDAALVLAALDGIAVARGAEGDARMTAERGRRLVRAVLAPLAARGGKL</sequence>
<dbReference type="PANTHER" id="PTHR30055:SF234">
    <property type="entry name" value="HTH-TYPE TRANSCRIPTIONAL REGULATOR BETI"/>
    <property type="match status" value="1"/>
</dbReference>
<dbReference type="Proteomes" id="UP001630303">
    <property type="component" value="Unassembled WGS sequence"/>
</dbReference>
<dbReference type="InterPro" id="IPR050109">
    <property type="entry name" value="HTH-type_TetR-like_transc_reg"/>
</dbReference>
<name>A0ABW9GD97_9MICO</name>
<proteinExistence type="predicted"/>
<organism evidence="7 8">
    <name type="scientific">Microbacterium mcarthurae</name>
    <dbReference type="NCBI Taxonomy" id="3035918"/>
    <lineage>
        <taxon>Bacteria</taxon>
        <taxon>Bacillati</taxon>
        <taxon>Actinomycetota</taxon>
        <taxon>Actinomycetes</taxon>
        <taxon>Micrococcales</taxon>
        <taxon>Microbacteriaceae</taxon>
        <taxon>Microbacterium</taxon>
    </lineage>
</organism>
<evidence type="ECO:0000259" key="6">
    <source>
        <dbReference type="PROSITE" id="PS50977"/>
    </source>
</evidence>
<keyword evidence="1" id="KW-0678">Repressor</keyword>
<evidence type="ECO:0000256" key="4">
    <source>
        <dbReference type="ARBA" id="ARBA00023163"/>
    </source>
</evidence>
<dbReference type="PANTHER" id="PTHR30055">
    <property type="entry name" value="HTH-TYPE TRANSCRIPTIONAL REGULATOR RUTR"/>
    <property type="match status" value="1"/>
</dbReference>
<comment type="caution">
    <text evidence="7">The sequence shown here is derived from an EMBL/GenBank/DDBJ whole genome shotgun (WGS) entry which is preliminary data.</text>
</comment>
<evidence type="ECO:0000313" key="7">
    <source>
        <dbReference type="EMBL" id="MFM2719643.1"/>
    </source>
</evidence>
<dbReference type="Pfam" id="PF00440">
    <property type="entry name" value="TetR_N"/>
    <property type="match status" value="1"/>
</dbReference>
<reference evidence="7 8" key="1">
    <citation type="submission" date="2023-03" db="EMBL/GenBank/DDBJ databases">
        <title>MT1 and MT2 Draft Genomes of Novel Species.</title>
        <authorList>
            <person name="Venkateswaran K."/>
        </authorList>
    </citation>
    <scope>NUCLEOTIDE SEQUENCE [LARGE SCALE GENOMIC DNA]</scope>
    <source>
        <strain evidence="7 8">IF8SW-P5</strain>
    </source>
</reference>
<evidence type="ECO:0000256" key="1">
    <source>
        <dbReference type="ARBA" id="ARBA00022491"/>
    </source>
</evidence>
<keyword evidence="4" id="KW-0804">Transcription</keyword>
<dbReference type="EMBL" id="JAROCE010000001">
    <property type="protein sequence ID" value="MFM2719643.1"/>
    <property type="molecule type" value="Genomic_DNA"/>
</dbReference>
<dbReference type="Pfam" id="PF13977">
    <property type="entry name" value="TetR_C_6"/>
    <property type="match status" value="1"/>
</dbReference>
<gene>
    <name evidence="7" type="ORF">P5G46_03910</name>
</gene>
<accession>A0ABW9GD97</accession>
<feature type="domain" description="HTH tetR-type" evidence="6">
    <location>
        <begin position="13"/>
        <end position="73"/>
    </location>
</feature>
<dbReference type="InterPro" id="IPR036271">
    <property type="entry name" value="Tet_transcr_reg_TetR-rel_C_sf"/>
</dbReference>
<keyword evidence="3 5" id="KW-0238">DNA-binding</keyword>
<dbReference type="Gene3D" id="1.10.357.10">
    <property type="entry name" value="Tetracycline Repressor, domain 2"/>
    <property type="match status" value="1"/>
</dbReference>
<keyword evidence="8" id="KW-1185">Reference proteome</keyword>
<evidence type="ECO:0000256" key="2">
    <source>
        <dbReference type="ARBA" id="ARBA00023015"/>
    </source>
</evidence>
<feature type="DNA-binding region" description="H-T-H motif" evidence="5">
    <location>
        <begin position="36"/>
        <end position="55"/>
    </location>
</feature>
<dbReference type="PROSITE" id="PS50977">
    <property type="entry name" value="HTH_TETR_2"/>
    <property type="match status" value="1"/>
</dbReference>
<protein>
    <submittedName>
        <fullName evidence="7">TetR family transcriptional regulator C-terminal domain-containing protein</fullName>
    </submittedName>
</protein>
<dbReference type="SUPFAM" id="SSF48498">
    <property type="entry name" value="Tetracyclin repressor-like, C-terminal domain"/>
    <property type="match status" value="1"/>
</dbReference>
<dbReference type="InterPro" id="IPR001647">
    <property type="entry name" value="HTH_TetR"/>
</dbReference>